<protein>
    <submittedName>
        <fullName evidence="2">Uncharacterized protein</fullName>
    </submittedName>
</protein>
<evidence type="ECO:0000256" key="1">
    <source>
        <dbReference type="SAM" id="MobiDB-lite"/>
    </source>
</evidence>
<reference evidence="3" key="1">
    <citation type="submission" date="2012-03" db="EMBL/GenBank/DDBJ databases">
        <title>Complete sequence of chromosome of Deinococcus peraridilitoris DSM 19664.</title>
        <authorList>
            <person name="Lucas S."/>
            <person name="Copeland A."/>
            <person name="Lapidus A."/>
            <person name="Glavina del Rio T."/>
            <person name="Dalin E."/>
            <person name="Tice H."/>
            <person name="Bruce D."/>
            <person name="Goodwin L."/>
            <person name="Pitluck S."/>
            <person name="Peters L."/>
            <person name="Mikhailova N."/>
            <person name="Lu M."/>
            <person name="Kyrpides N."/>
            <person name="Mavromatis K."/>
            <person name="Ivanova N."/>
            <person name="Brettin T."/>
            <person name="Detter J.C."/>
            <person name="Han C."/>
            <person name="Larimer F."/>
            <person name="Land M."/>
            <person name="Hauser L."/>
            <person name="Markowitz V."/>
            <person name="Cheng J.-F."/>
            <person name="Hugenholtz P."/>
            <person name="Woyke T."/>
            <person name="Wu D."/>
            <person name="Pukall R."/>
            <person name="Steenblock K."/>
            <person name="Brambilla E."/>
            <person name="Klenk H.-P."/>
            <person name="Eisen J.A."/>
        </authorList>
    </citation>
    <scope>NUCLEOTIDE SEQUENCE [LARGE SCALE GENOMIC DNA]</scope>
    <source>
        <strain evidence="3">DSM 19664 / LMG 22246 / CIP 109416 / KR-200</strain>
    </source>
</reference>
<keyword evidence="3" id="KW-1185">Reference proteome</keyword>
<evidence type="ECO:0000313" key="2">
    <source>
        <dbReference type="EMBL" id="AFZ68744.1"/>
    </source>
</evidence>
<dbReference type="STRING" id="937777.Deipe_3303"/>
<dbReference type="AlphaFoldDB" id="L0A5N0"/>
<name>L0A5N0_DEIPD</name>
<dbReference type="HOGENOM" id="CLU_2878424_0_0_0"/>
<dbReference type="KEGG" id="dpd:Deipe_3303"/>
<feature type="region of interest" description="Disordered" evidence="1">
    <location>
        <begin position="1"/>
        <end position="22"/>
    </location>
</feature>
<sequence length="63" mass="6870">MRQKAEDAAELNRSHGPPRGGAVRGAAVFALRLLTCLKLLYCLHDRYRLLLFLAEASAECAAA</sequence>
<gene>
    <name evidence="2" type="ordered locus">Deipe_3303</name>
</gene>
<organism evidence="2 3">
    <name type="scientific">Deinococcus peraridilitoris (strain DSM 19664 / LMG 22246 / CIP 109416 / KR-200)</name>
    <dbReference type="NCBI Taxonomy" id="937777"/>
    <lineage>
        <taxon>Bacteria</taxon>
        <taxon>Thermotogati</taxon>
        <taxon>Deinococcota</taxon>
        <taxon>Deinococci</taxon>
        <taxon>Deinococcales</taxon>
        <taxon>Deinococcaceae</taxon>
        <taxon>Deinococcus</taxon>
    </lineage>
</organism>
<proteinExistence type="predicted"/>
<feature type="compositionally biased region" description="Basic and acidic residues" evidence="1">
    <location>
        <begin position="1"/>
        <end position="13"/>
    </location>
</feature>
<accession>L0A5N0</accession>
<evidence type="ECO:0000313" key="3">
    <source>
        <dbReference type="Proteomes" id="UP000010467"/>
    </source>
</evidence>
<dbReference type="Proteomes" id="UP000010467">
    <property type="component" value="Chromosome"/>
</dbReference>
<dbReference type="EMBL" id="CP003382">
    <property type="protein sequence ID" value="AFZ68744.1"/>
    <property type="molecule type" value="Genomic_DNA"/>
</dbReference>